<comment type="subcellular location">
    <subcellularLocation>
        <location evidence="1">Membrane</location>
    </subcellularLocation>
</comment>
<dbReference type="Pfam" id="PF03782">
    <property type="entry name" value="AMOP"/>
    <property type="match status" value="1"/>
</dbReference>
<evidence type="ECO:0000256" key="3">
    <source>
        <dbReference type="ARBA" id="ARBA00022989"/>
    </source>
</evidence>
<dbReference type="AlphaFoldDB" id="A0AAD9N7Y1"/>
<name>A0AAD9N7Y1_RIDPI</name>
<keyword evidence="5" id="KW-1015">Disulfide bond</keyword>
<accession>A0AAD9N7Y1</accession>
<evidence type="ECO:0000313" key="8">
    <source>
        <dbReference type="EMBL" id="KAK2158738.1"/>
    </source>
</evidence>
<dbReference type="Pfam" id="PF23263">
    <property type="entry name" value="C8-3_MUC4"/>
    <property type="match status" value="1"/>
</dbReference>
<organism evidence="8 9">
    <name type="scientific">Ridgeia piscesae</name>
    <name type="common">Tubeworm</name>
    <dbReference type="NCBI Taxonomy" id="27915"/>
    <lineage>
        <taxon>Eukaryota</taxon>
        <taxon>Metazoa</taxon>
        <taxon>Spiralia</taxon>
        <taxon>Lophotrochozoa</taxon>
        <taxon>Annelida</taxon>
        <taxon>Polychaeta</taxon>
        <taxon>Sedentaria</taxon>
        <taxon>Canalipalpata</taxon>
        <taxon>Sabellida</taxon>
        <taxon>Siboglinidae</taxon>
        <taxon>Ridgeia</taxon>
    </lineage>
</organism>
<proteinExistence type="predicted"/>
<dbReference type="InterPro" id="IPR005533">
    <property type="entry name" value="AMOP_dom"/>
</dbReference>
<dbReference type="PANTHER" id="PTHR13802:SF59">
    <property type="entry name" value="SUSHI DOMAIN-CONTAINING PROTEIN 2"/>
    <property type="match status" value="1"/>
</dbReference>
<dbReference type="InterPro" id="IPR051495">
    <property type="entry name" value="Epithelial_Barrier/Signaling"/>
</dbReference>
<evidence type="ECO:0000256" key="5">
    <source>
        <dbReference type="ARBA" id="ARBA00023157"/>
    </source>
</evidence>
<keyword evidence="2" id="KW-0812">Transmembrane</keyword>
<comment type="caution">
    <text evidence="8">The sequence shown here is derived from an EMBL/GenBank/DDBJ whole genome shotgun (WGS) entry which is preliminary data.</text>
</comment>
<dbReference type="EMBL" id="JAODUO010001771">
    <property type="protein sequence ID" value="KAK2158738.1"/>
    <property type="molecule type" value="Genomic_DNA"/>
</dbReference>
<evidence type="ECO:0000256" key="4">
    <source>
        <dbReference type="ARBA" id="ARBA00023136"/>
    </source>
</evidence>
<dbReference type="Proteomes" id="UP001209878">
    <property type="component" value="Unassembled WGS sequence"/>
</dbReference>
<dbReference type="GO" id="GO:0016020">
    <property type="term" value="C:membrane"/>
    <property type="evidence" value="ECO:0007669"/>
    <property type="project" value="UniProtKB-SubCell"/>
</dbReference>
<sequence length="503" mass="56128">MVTSLWSHIHFPEWYENIYFNELLRRGDTSAKWVELNDWSDNAMKQIENSETTVIPTSTGKLLKRKMFGEKCLAWYRGEKENPPTSRGLLTCPCTRRQASVDSRFENDKSCSNSNSGCDRFFPGAESCIRSVAASEFGAGQQCCYDQRGDLLRFQDGGGAFDRAHYKGILDRNFAMERQSNIPYLSHLIEDVLPFHLCCRLTDNCRLYRDVRPTDGCQEYEPPFVARTFGDPHIITLDGLQYTFNGLGEYWLVQSTDLALQGRATRATDANGDPIQATAWTAIVARPAGNSSTVQVQVNQRTGLDIIIDGVKEDFDEPSMSSQEFPGVTFVYNVSDDKKVELRVHGASEYVIQIAAVDGTLSYALIWPRNAEQPRGLLGNANGDPKDDLRSAGNVILPSNSTARKLFEQFGETWRTTADDSLFVYDTGSSHTTYVGFEPVFVTPSESGDAMDTANRMCGGSQQCVFDYLLTGKKSLALNSAEAVREHVTFVEDSKHGRVKTNI</sequence>
<dbReference type="Pfam" id="PF00094">
    <property type="entry name" value="VWD"/>
    <property type="match status" value="1"/>
</dbReference>
<dbReference type="InterPro" id="IPR001846">
    <property type="entry name" value="VWF_type-D"/>
</dbReference>
<feature type="domain" description="AMOP" evidence="6">
    <location>
        <begin position="64"/>
        <end position="212"/>
    </location>
</feature>
<evidence type="ECO:0000259" key="6">
    <source>
        <dbReference type="PROSITE" id="PS50856"/>
    </source>
</evidence>
<feature type="domain" description="VWFD" evidence="7">
    <location>
        <begin position="224"/>
        <end position="422"/>
    </location>
</feature>
<dbReference type="PANTHER" id="PTHR13802">
    <property type="entry name" value="MUCIN 4-RELATED"/>
    <property type="match status" value="1"/>
</dbReference>
<dbReference type="InterPro" id="IPR056619">
    <property type="entry name" value="C8-3_MUC4"/>
</dbReference>
<dbReference type="PROSITE" id="PS50856">
    <property type="entry name" value="AMOP"/>
    <property type="match status" value="1"/>
</dbReference>
<evidence type="ECO:0000259" key="7">
    <source>
        <dbReference type="PROSITE" id="PS51233"/>
    </source>
</evidence>
<gene>
    <name evidence="8" type="ORF">NP493_1775g00025</name>
</gene>
<evidence type="ECO:0008006" key="10">
    <source>
        <dbReference type="Google" id="ProtNLM"/>
    </source>
</evidence>
<evidence type="ECO:0000256" key="1">
    <source>
        <dbReference type="ARBA" id="ARBA00004370"/>
    </source>
</evidence>
<protein>
    <recommendedName>
        <fullName evidence="10">VWFD domain-containing protein</fullName>
    </recommendedName>
</protein>
<evidence type="ECO:0000313" key="9">
    <source>
        <dbReference type="Proteomes" id="UP001209878"/>
    </source>
</evidence>
<evidence type="ECO:0000256" key="2">
    <source>
        <dbReference type="ARBA" id="ARBA00022692"/>
    </source>
</evidence>
<dbReference type="PROSITE" id="PS51233">
    <property type="entry name" value="VWFD"/>
    <property type="match status" value="1"/>
</dbReference>
<reference evidence="8" key="1">
    <citation type="journal article" date="2023" name="Mol. Biol. Evol.">
        <title>Third-Generation Sequencing Reveals the Adaptive Role of the Epigenome in Three Deep-Sea Polychaetes.</title>
        <authorList>
            <person name="Perez M."/>
            <person name="Aroh O."/>
            <person name="Sun Y."/>
            <person name="Lan Y."/>
            <person name="Juniper S.K."/>
            <person name="Young C.R."/>
            <person name="Angers B."/>
            <person name="Qian P.Y."/>
        </authorList>
    </citation>
    <scope>NUCLEOTIDE SEQUENCE</scope>
    <source>
        <strain evidence="8">R07B-5</strain>
    </source>
</reference>
<keyword evidence="3" id="KW-1133">Transmembrane helix</keyword>
<dbReference type="SMART" id="SM00723">
    <property type="entry name" value="AMOP"/>
    <property type="match status" value="1"/>
</dbReference>
<keyword evidence="9" id="KW-1185">Reference proteome</keyword>
<dbReference type="SMART" id="SM00216">
    <property type="entry name" value="VWD"/>
    <property type="match status" value="1"/>
</dbReference>
<keyword evidence="4" id="KW-0472">Membrane</keyword>